<sequence>ESFSEDCLTLNVWAPVPSQGQKLPVFVWFFGGGFAQGGASSLYFNPASWIQRTQAHIVVSVNFRTNIFGFPNAAGLAEQNLGLLDQRASLEWVRANIGAFGGDTAQIIAWGESSGAISVDFLNFAFYGDPIVSGSILQSGTALFPSVGAVSNDTAQVNFAQVGVQLGCTAGAGQVDCLRGVAWQDIEALLLANTSIPRFRPIPDGHVVFADYKARYSSGAFPRIPAIAGSTQHELNLIAPGMDLQSDKISLCPAAETAQLREAHGLATFRYRYDGNFTDISPPGFEGAYHSSELPLIFGTMGKVHGPSTSYEDVVSATLQDLWLDFARNPQSGLQGAGWDSFGAGKAVLLGGADTPFKVIDVDELDAICSTL</sequence>
<dbReference type="Gene3D" id="3.40.50.1820">
    <property type="entry name" value="alpha/beta hydrolase"/>
    <property type="match status" value="2"/>
</dbReference>
<dbReference type="InterPro" id="IPR002018">
    <property type="entry name" value="CarbesteraseB"/>
</dbReference>
<organism evidence="3 4">
    <name type="scientific">Mycena alexandri</name>
    <dbReference type="NCBI Taxonomy" id="1745969"/>
    <lineage>
        <taxon>Eukaryota</taxon>
        <taxon>Fungi</taxon>
        <taxon>Dikarya</taxon>
        <taxon>Basidiomycota</taxon>
        <taxon>Agaricomycotina</taxon>
        <taxon>Agaricomycetes</taxon>
        <taxon>Agaricomycetidae</taxon>
        <taxon>Agaricales</taxon>
        <taxon>Marasmiineae</taxon>
        <taxon>Mycenaceae</taxon>
        <taxon>Mycena</taxon>
    </lineage>
</organism>
<accession>A0AAD6SKZ7</accession>
<dbReference type="EMBL" id="JARJCM010000422">
    <property type="protein sequence ID" value="KAJ7017247.1"/>
    <property type="molecule type" value="Genomic_DNA"/>
</dbReference>
<dbReference type="GO" id="GO:0016787">
    <property type="term" value="F:hydrolase activity"/>
    <property type="evidence" value="ECO:0007669"/>
    <property type="project" value="UniProtKB-KW"/>
</dbReference>
<dbReference type="AlphaFoldDB" id="A0AAD6SKZ7"/>
<evidence type="ECO:0000313" key="3">
    <source>
        <dbReference type="EMBL" id="KAJ7028856.1"/>
    </source>
</evidence>
<proteinExistence type="predicted"/>
<evidence type="ECO:0000313" key="4">
    <source>
        <dbReference type="Proteomes" id="UP001218188"/>
    </source>
</evidence>
<evidence type="ECO:0000259" key="1">
    <source>
        <dbReference type="Pfam" id="PF00135"/>
    </source>
</evidence>
<dbReference type="SUPFAM" id="SSF53474">
    <property type="entry name" value="alpha/beta-Hydrolases"/>
    <property type="match status" value="1"/>
</dbReference>
<evidence type="ECO:0000313" key="2">
    <source>
        <dbReference type="EMBL" id="KAJ7017247.1"/>
    </source>
</evidence>
<reference evidence="3" key="1">
    <citation type="submission" date="2023-03" db="EMBL/GenBank/DDBJ databases">
        <title>Massive genome expansion in bonnet fungi (Mycena s.s.) driven by repeated elements and novel gene families across ecological guilds.</title>
        <authorList>
            <consortium name="Lawrence Berkeley National Laboratory"/>
            <person name="Harder C.B."/>
            <person name="Miyauchi S."/>
            <person name="Viragh M."/>
            <person name="Kuo A."/>
            <person name="Thoen E."/>
            <person name="Andreopoulos B."/>
            <person name="Lu D."/>
            <person name="Skrede I."/>
            <person name="Drula E."/>
            <person name="Henrissat B."/>
            <person name="Morin E."/>
            <person name="Kohler A."/>
            <person name="Barry K."/>
            <person name="LaButti K."/>
            <person name="Morin E."/>
            <person name="Salamov A."/>
            <person name="Lipzen A."/>
            <person name="Mereny Z."/>
            <person name="Hegedus B."/>
            <person name="Baldrian P."/>
            <person name="Stursova M."/>
            <person name="Weitz H."/>
            <person name="Taylor A."/>
            <person name="Grigoriev I.V."/>
            <person name="Nagy L.G."/>
            <person name="Martin F."/>
            <person name="Kauserud H."/>
        </authorList>
    </citation>
    <scope>NUCLEOTIDE SEQUENCE</scope>
    <source>
        <strain evidence="3">CBHHK200</strain>
    </source>
</reference>
<feature type="domain" description="Carboxylesterase type B" evidence="1">
    <location>
        <begin position="243"/>
        <end position="342"/>
    </location>
</feature>
<feature type="non-terminal residue" evidence="3">
    <location>
        <position position="1"/>
    </location>
</feature>
<dbReference type="PANTHER" id="PTHR11559">
    <property type="entry name" value="CARBOXYLESTERASE"/>
    <property type="match status" value="1"/>
</dbReference>
<keyword evidence="4" id="KW-1185">Reference proteome</keyword>
<feature type="non-terminal residue" evidence="3">
    <location>
        <position position="372"/>
    </location>
</feature>
<comment type="caution">
    <text evidence="3">The sequence shown here is derived from an EMBL/GenBank/DDBJ whole genome shotgun (WGS) entry which is preliminary data.</text>
</comment>
<dbReference type="Proteomes" id="UP001218188">
    <property type="component" value="Unassembled WGS sequence"/>
</dbReference>
<name>A0AAD6SKZ7_9AGAR</name>
<dbReference type="InterPro" id="IPR019819">
    <property type="entry name" value="Carboxylesterase_B_CS"/>
</dbReference>
<protein>
    <submittedName>
        <fullName evidence="3">Alpha/Beta hydrolase protein</fullName>
    </submittedName>
</protein>
<dbReference type="EMBL" id="JARJCM010000108">
    <property type="protein sequence ID" value="KAJ7028856.1"/>
    <property type="molecule type" value="Genomic_DNA"/>
</dbReference>
<gene>
    <name evidence="2" type="ORF">C8F04DRAFT_926905</name>
    <name evidence="3" type="ORF">C8F04DRAFT_933380</name>
</gene>
<dbReference type="InterPro" id="IPR050309">
    <property type="entry name" value="Type-B_Carboxylest/Lipase"/>
</dbReference>
<feature type="domain" description="Carboxylesterase type B" evidence="1">
    <location>
        <begin position="3"/>
        <end position="241"/>
    </location>
</feature>
<keyword evidence="3" id="KW-0378">Hydrolase</keyword>
<dbReference type="InterPro" id="IPR029058">
    <property type="entry name" value="AB_hydrolase_fold"/>
</dbReference>
<dbReference type="Pfam" id="PF00135">
    <property type="entry name" value="COesterase"/>
    <property type="match status" value="2"/>
</dbReference>
<dbReference type="PROSITE" id="PS00941">
    <property type="entry name" value="CARBOXYLESTERASE_B_2"/>
    <property type="match status" value="1"/>
</dbReference>